<evidence type="ECO:0008006" key="3">
    <source>
        <dbReference type="Google" id="ProtNLM"/>
    </source>
</evidence>
<comment type="caution">
    <text evidence="1">The sequence shown here is derived from an EMBL/GenBank/DDBJ whole genome shotgun (WGS) entry which is preliminary data.</text>
</comment>
<proteinExistence type="predicted"/>
<evidence type="ECO:0000313" key="2">
    <source>
        <dbReference type="Proteomes" id="UP000249542"/>
    </source>
</evidence>
<accession>A0A2W7I5R2</accession>
<organism evidence="1 2">
    <name type="scientific">Mesonia algae</name>
    <dbReference type="NCBI Taxonomy" id="213248"/>
    <lineage>
        <taxon>Bacteria</taxon>
        <taxon>Pseudomonadati</taxon>
        <taxon>Bacteroidota</taxon>
        <taxon>Flavobacteriia</taxon>
        <taxon>Flavobacteriales</taxon>
        <taxon>Flavobacteriaceae</taxon>
        <taxon>Mesonia</taxon>
    </lineage>
</organism>
<dbReference type="EMBL" id="QKYV01000004">
    <property type="protein sequence ID" value="PZW40515.1"/>
    <property type="molecule type" value="Genomic_DNA"/>
</dbReference>
<reference evidence="1 2" key="1">
    <citation type="submission" date="2018-06" db="EMBL/GenBank/DDBJ databases">
        <title>Genomic Encyclopedia of Archaeal and Bacterial Type Strains, Phase II (KMG-II): from individual species to whole genera.</title>
        <authorList>
            <person name="Goeker M."/>
        </authorList>
    </citation>
    <scope>NUCLEOTIDE SEQUENCE [LARGE SCALE GENOMIC DNA]</scope>
    <source>
        <strain evidence="1 2">DSM 15361</strain>
    </source>
</reference>
<name>A0A2W7I5R2_9FLAO</name>
<dbReference type="AlphaFoldDB" id="A0A2W7I5R2"/>
<gene>
    <name evidence="1" type="ORF">LX95_01578</name>
</gene>
<dbReference type="RefSeq" id="WP_111540898.1">
    <property type="nucleotide sequence ID" value="NZ_QKYV01000004.1"/>
</dbReference>
<sequence>MKKLLLGVLIAAGLMACEGDRGPQGPPGQDGLTIIGQTYEYENVDFTYEPAANLYSRLLEVPSEIEVLESDAILVYRLEEVSGDNGPIETWSLIPQNFFLPQGTMQYVYNHTAADVELLIDGNFDLSTLDAGFTTNQVFRFVVVPSDFAKDPKINIETYDELEKAVLQQDFQLKEFAVQ</sequence>
<dbReference type="Proteomes" id="UP000249542">
    <property type="component" value="Unassembled WGS sequence"/>
</dbReference>
<dbReference type="PROSITE" id="PS51257">
    <property type="entry name" value="PROKAR_LIPOPROTEIN"/>
    <property type="match status" value="1"/>
</dbReference>
<evidence type="ECO:0000313" key="1">
    <source>
        <dbReference type="EMBL" id="PZW40515.1"/>
    </source>
</evidence>
<keyword evidence="2" id="KW-1185">Reference proteome</keyword>
<protein>
    <recommendedName>
        <fullName evidence="3">Collagen triple helix repeat protein</fullName>
    </recommendedName>
</protein>